<dbReference type="RefSeq" id="WP_057837564.1">
    <property type="nucleotide sequence ID" value="NZ_LLXZ01000140.1"/>
</dbReference>
<protein>
    <submittedName>
        <fullName evidence="3">Nitrogen fixation protein NifZ</fullName>
    </submittedName>
</protein>
<comment type="similarity">
    <text evidence="1">Belongs to the NifZ family.</text>
</comment>
<proteinExistence type="inferred from homology"/>
<organism evidence="3 4">
    <name type="scientific">Bradyrhizobium jicamae</name>
    <dbReference type="NCBI Taxonomy" id="280332"/>
    <lineage>
        <taxon>Bacteria</taxon>
        <taxon>Pseudomonadati</taxon>
        <taxon>Pseudomonadota</taxon>
        <taxon>Alphaproteobacteria</taxon>
        <taxon>Hyphomicrobiales</taxon>
        <taxon>Nitrobacteraceae</taxon>
        <taxon>Bradyrhizobium</taxon>
    </lineage>
</organism>
<accession>A0A0R3L6Y9</accession>
<dbReference type="AlphaFoldDB" id="A0A0R3L6Y9"/>
<reference evidence="3 4" key="1">
    <citation type="submission" date="2014-03" db="EMBL/GenBank/DDBJ databases">
        <title>Bradyrhizobium valentinum sp. nov., isolated from effective nodules of Lupinus mariae-josephae, a lupine endemic of basic-lime soils in Eastern Spain.</title>
        <authorList>
            <person name="Duran D."/>
            <person name="Rey L."/>
            <person name="Navarro A."/>
            <person name="Busquets A."/>
            <person name="Imperial J."/>
            <person name="Ruiz-Argueso T."/>
        </authorList>
    </citation>
    <scope>NUCLEOTIDE SEQUENCE [LARGE SCALE GENOMIC DNA]</scope>
    <source>
        <strain evidence="3 4">PAC68</strain>
    </source>
</reference>
<dbReference type="Proteomes" id="UP000050863">
    <property type="component" value="Unassembled WGS sequence"/>
</dbReference>
<dbReference type="GO" id="GO:0009399">
    <property type="term" value="P:nitrogen fixation"/>
    <property type="evidence" value="ECO:0007669"/>
    <property type="project" value="InterPro"/>
</dbReference>
<dbReference type="STRING" id="280332.CQ12_37925"/>
<name>A0A0R3L6Y9_9BRAD</name>
<dbReference type="OrthoDB" id="5297316at2"/>
<sequence length="79" mass="8546">MIEPRLPKYQWGQRVKAAVDLVNDGSFPDAPANGLLVGAGGIGEIVKVGMQTEANVPIYVVEFCERLVVGCLEEEITML</sequence>
<dbReference type="InterPro" id="IPR007415">
    <property type="entry name" value="Nitrogenase_MoFe_mat_NifZ"/>
</dbReference>
<evidence type="ECO:0000256" key="1">
    <source>
        <dbReference type="ARBA" id="ARBA00008027"/>
    </source>
</evidence>
<gene>
    <name evidence="3" type="ORF">CQ12_37925</name>
</gene>
<keyword evidence="4" id="KW-1185">Reference proteome</keyword>
<dbReference type="Pfam" id="PF04319">
    <property type="entry name" value="NifZ"/>
    <property type="match status" value="1"/>
</dbReference>
<comment type="caution">
    <text evidence="3">The sequence shown here is derived from an EMBL/GenBank/DDBJ whole genome shotgun (WGS) entry which is preliminary data.</text>
</comment>
<dbReference type="EMBL" id="LLXZ01000140">
    <property type="protein sequence ID" value="KRR03703.1"/>
    <property type="molecule type" value="Genomic_DNA"/>
</dbReference>
<evidence type="ECO:0000313" key="3">
    <source>
        <dbReference type="EMBL" id="KRR03703.1"/>
    </source>
</evidence>
<evidence type="ECO:0000256" key="2">
    <source>
        <dbReference type="ARBA" id="ARBA00023231"/>
    </source>
</evidence>
<evidence type="ECO:0000313" key="4">
    <source>
        <dbReference type="Proteomes" id="UP000050863"/>
    </source>
</evidence>
<keyword evidence="2" id="KW-0535">Nitrogen fixation</keyword>